<sequence>MSNLIELATQLEIEPDQIEVFCSIFGLTWDGEGTINNHSSKLNHPLQIESLLEGLVQQSRINKIPLEVLAQKVLDEMVLISSKQAQQKQEKTVDKFELDGYFQARYGLHPQQLAKGSLPHFIYEMLRTTYQPMSDQITAMGYEFLALQIQANLKQGWQSDELGKCDQAIATALESLQTGMGNLLDWEKPTNVPALASSPSHKQIMHSSSNE</sequence>
<accession>A0ABT2MZT6</accession>
<dbReference type="EMBL" id="JAMXFF010000084">
    <property type="protein sequence ID" value="MCT7970265.1"/>
    <property type="molecule type" value="Genomic_DNA"/>
</dbReference>
<evidence type="ECO:0000313" key="3">
    <source>
        <dbReference type="Proteomes" id="UP001525890"/>
    </source>
</evidence>
<organism evidence="2 3">
    <name type="scientific">Laspinema palackyanum D2a</name>
    <dbReference type="NCBI Taxonomy" id="2953684"/>
    <lineage>
        <taxon>Bacteria</taxon>
        <taxon>Bacillati</taxon>
        <taxon>Cyanobacteriota</taxon>
        <taxon>Cyanophyceae</taxon>
        <taxon>Oscillatoriophycideae</taxon>
        <taxon>Oscillatoriales</taxon>
        <taxon>Laspinemataceae</taxon>
        <taxon>Laspinema</taxon>
        <taxon>Laspinema palackyanum</taxon>
    </lineage>
</organism>
<keyword evidence="3" id="KW-1185">Reference proteome</keyword>
<protein>
    <recommendedName>
        <fullName evidence="4">Late competence development protein ComFB</fullName>
    </recommendedName>
</protein>
<proteinExistence type="predicted"/>
<reference evidence="2 3" key="1">
    <citation type="journal article" date="2022" name="Front. Microbiol.">
        <title>High genomic differentiation and limited gene flow indicate recent cryptic speciation within the genus Laspinema (cyanobacteria).</title>
        <authorList>
            <person name="Stanojkovic A."/>
            <person name="Skoupy S."/>
            <person name="Skaloud P."/>
            <person name="Dvorak P."/>
        </authorList>
    </citation>
    <scope>NUCLEOTIDE SEQUENCE [LARGE SCALE GENOMIC DNA]</scope>
    <source>
        <strain evidence="2 3">D2a</strain>
    </source>
</reference>
<name>A0ABT2MZT6_9CYAN</name>
<dbReference type="Proteomes" id="UP001525890">
    <property type="component" value="Unassembled WGS sequence"/>
</dbReference>
<evidence type="ECO:0008006" key="4">
    <source>
        <dbReference type="Google" id="ProtNLM"/>
    </source>
</evidence>
<gene>
    <name evidence="2" type="ORF">NG799_28515</name>
</gene>
<feature type="compositionally biased region" description="Polar residues" evidence="1">
    <location>
        <begin position="197"/>
        <end position="211"/>
    </location>
</feature>
<dbReference type="RefSeq" id="WP_368009685.1">
    <property type="nucleotide sequence ID" value="NZ_JAMXFF010000084.1"/>
</dbReference>
<comment type="caution">
    <text evidence="2">The sequence shown here is derived from an EMBL/GenBank/DDBJ whole genome shotgun (WGS) entry which is preliminary data.</text>
</comment>
<evidence type="ECO:0000256" key="1">
    <source>
        <dbReference type="SAM" id="MobiDB-lite"/>
    </source>
</evidence>
<evidence type="ECO:0000313" key="2">
    <source>
        <dbReference type="EMBL" id="MCT7970265.1"/>
    </source>
</evidence>
<feature type="region of interest" description="Disordered" evidence="1">
    <location>
        <begin position="191"/>
        <end position="211"/>
    </location>
</feature>